<organism evidence="1 2">
    <name type="scientific">Dendrothele bispora (strain CBS 962.96)</name>
    <dbReference type="NCBI Taxonomy" id="1314807"/>
    <lineage>
        <taxon>Eukaryota</taxon>
        <taxon>Fungi</taxon>
        <taxon>Dikarya</taxon>
        <taxon>Basidiomycota</taxon>
        <taxon>Agaricomycotina</taxon>
        <taxon>Agaricomycetes</taxon>
        <taxon>Agaricomycetidae</taxon>
        <taxon>Agaricales</taxon>
        <taxon>Agaricales incertae sedis</taxon>
        <taxon>Dendrothele</taxon>
    </lineage>
</organism>
<gene>
    <name evidence="1" type="ORF">K435DRAFT_971712</name>
</gene>
<dbReference type="AlphaFoldDB" id="A0A4S8L3I7"/>
<reference evidence="1 2" key="1">
    <citation type="journal article" date="2019" name="Nat. Ecol. Evol.">
        <title>Megaphylogeny resolves global patterns of mushroom evolution.</title>
        <authorList>
            <person name="Varga T."/>
            <person name="Krizsan K."/>
            <person name="Foldi C."/>
            <person name="Dima B."/>
            <person name="Sanchez-Garcia M."/>
            <person name="Sanchez-Ramirez S."/>
            <person name="Szollosi G.J."/>
            <person name="Szarkandi J.G."/>
            <person name="Papp V."/>
            <person name="Albert L."/>
            <person name="Andreopoulos W."/>
            <person name="Angelini C."/>
            <person name="Antonin V."/>
            <person name="Barry K.W."/>
            <person name="Bougher N.L."/>
            <person name="Buchanan P."/>
            <person name="Buyck B."/>
            <person name="Bense V."/>
            <person name="Catcheside P."/>
            <person name="Chovatia M."/>
            <person name="Cooper J."/>
            <person name="Damon W."/>
            <person name="Desjardin D."/>
            <person name="Finy P."/>
            <person name="Geml J."/>
            <person name="Haridas S."/>
            <person name="Hughes K."/>
            <person name="Justo A."/>
            <person name="Karasinski D."/>
            <person name="Kautmanova I."/>
            <person name="Kiss B."/>
            <person name="Kocsube S."/>
            <person name="Kotiranta H."/>
            <person name="LaButti K.M."/>
            <person name="Lechner B.E."/>
            <person name="Liimatainen K."/>
            <person name="Lipzen A."/>
            <person name="Lukacs Z."/>
            <person name="Mihaltcheva S."/>
            <person name="Morgado L.N."/>
            <person name="Niskanen T."/>
            <person name="Noordeloos M.E."/>
            <person name="Ohm R.A."/>
            <person name="Ortiz-Santana B."/>
            <person name="Ovrebo C."/>
            <person name="Racz N."/>
            <person name="Riley R."/>
            <person name="Savchenko A."/>
            <person name="Shiryaev A."/>
            <person name="Soop K."/>
            <person name="Spirin V."/>
            <person name="Szebenyi C."/>
            <person name="Tomsovsky M."/>
            <person name="Tulloss R.E."/>
            <person name="Uehling J."/>
            <person name="Grigoriev I.V."/>
            <person name="Vagvolgyi C."/>
            <person name="Papp T."/>
            <person name="Martin F.M."/>
            <person name="Miettinen O."/>
            <person name="Hibbett D.S."/>
            <person name="Nagy L.G."/>
        </authorList>
    </citation>
    <scope>NUCLEOTIDE SEQUENCE [LARGE SCALE GENOMIC DNA]</scope>
    <source>
        <strain evidence="1 2">CBS 962.96</strain>
    </source>
</reference>
<evidence type="ECO:0000313" key="1">
    <source>
        <dbReference type="EMBL" id="THU83096.1"/>
    </source>
</evidence>
<evidence type="ECO:0000313" key="2">
    <source>
        <dbReference type="Proteomes" id="UP000297245"/>
    </source>
</evidence>
<keyword evidence="2" id="KW-1185">Reference proteome</keyword>
<protein>
    <submittedName>
        <fullName evidence="1">Uncharacterized protein</fullName>
    </submittedName>
</protein>
<sequence length="120" mass="13625">MPKSTQVPQNPYSPGDTFYRIRVYIKTDISNQLTTLSCPFFHTLPIHHSRALVIVFLSLLTEKVVLNSVHLQLVPLPPFHINSSGQHDPRMIIGKVALGVEGTGTKADKIIDYKYKYEYE</sequence>
<dbReference type="EMBL" id="ML179687">
    <property type="protein sequence ID" value="THU83096.1"/>
    <property type="molecule type" value="Genomic_DNA"/>
</dbReference>
<accession>A0A4S8L3I7</accession>
<proteinExistence type="predicted"/>
<name>A0A4S8L3I7_DENBC</name>
<dbReference type="Proteomes" id="UP000297245">
    <property type="component" value="Unassembled WGS sequence"/>
</dbReference>